<evidence type="ECO:0000313" key="2">
    <source>
        <dbReference type="Proteomes" id="UP000198802"/>
    </source>
</evidence>
<name>A0A0S4QK34_9ACTN</name>
<dbReference type="EMBL" id="FAOZ01000005">
    <property type="protein sequence ID" value="CUU55423.1"/>
    <property type="molecule type" value="Genomic_DNA"/>
</dbReference>
<protein>
    <recommendedName>
        <fullName evidence="3">DUF4279 domain-containing protein</fullName>
    </recommendedName>
</protein>
<gene>
    <name evidence="1" type="ORF">Ga0074812_10573</name>
</gene>
<keyword evidence="2" id="KW-1185">Reference proteome</keyword>
<dbReference type="InterPro" id="IPR025459">
    <property type="entry name" value="DUF4279"/>
</dbReference>
<dbReference type="Pfam" id="PF14106">
    <property type="entry name" value="DUF4279"/>
    <property type="match status" value="1"/>
</dbReference>
<evidence type="ECO:0008006" key="3">
    <source>
        <dbReference type="Google" id="ProtNLM"/>
    </source>
</evidence>
<sequence>MKDVPWRVRQYCYFWISSEVVSAAEVTEALGLTPDRVSVRGSRQTTPRPVPVQHSWQIRCDQHGRIDEQASEILRRIAPVAGNVRQLVDRGDVQAGLMMVRYLDDGDGGEGAMGWWLTREQISLLATMGADIQADEYGR</sequence>
<organism evidence="1 2">
    <name type="scientific">Parafrankia irregularis</name>
    <dbReference type="NCBI Taxonomy" id="795642"/>
    <lineage>
        <taxon>Bacteria</taxon>
        <taxon>Bacillati</taxon>
        <taxon>Actinomycetota</taxon>
        <taxon>Actinomycetes</taxon>
        <taxon>Frankiales</taxon>
        <taxon>Frankiaceae</taxon>
        <taxon>Parafrankia</taxon>
    </lineage>
</organism>
<accession>A0A0S4QK34</accession>
<proteinExistence type="predicted"/>
<evidence type="ECO:0000313" key="1">
    <source>
        <dbReference type="EMBL" id="CUU55423.1"/>
    </source>
</evidence>
<dbReference type="AlphaFoldDB" id="A0A0S4QK34"/>
<dbReference type="Proteomes" id="UP000198802">
    <property type="component" value="Unassembled WGS sequence"/>
</dbReference>
<dbReference type="RefSeq" id="WP_165615548.1">
    <property type="nucleotide sequence ID" value="NZ_FAOZ01000005.1"/>
</dbReference>
<reference evidence="2" key="1">
    <citation type="submission" date="2015-11" db="EMBL/GenBank/DDBJ databases">
        <authorList>
            <person name="Varghese N."/>
        </authorList>
    </citation>
    <scope>NUCLEOTIDE SEQUENCE [LARGE SCALE GENOMIC DNA]</scope>
    <source>
        <strain evidence="2">DSM 45899</strain>
    </source>
</reference>